<accession>A0ABM0JB56</accession>
<sequence>MGREREFGDYEDDDDRGDVVPQDGEYDRIRTRGRERFKYLARHKDPQVEWWTCVGPTQNWGTQETIWPLSKAARSAQATPRLGDLSTPKKNFQTGVHVGRPIWQYSCGRSSALDFVQPTAMSASASERVSQLAQHKTYSRHTPNRNEFLYSCGRVSPVWQVADHAQSCEPRPHTVDLAQHKQPHRDFQPHKDIPWPVTEAARSAKASERIDSLSMPKNRPDGPFRGPEWPVSESAMNSVASPRCVELSRAKSLADGFQHAREIQWPVTKAARRATSSGRLSELAQPIQRVNMNILQFNPDAFQVKTTALKGRLSSRVNELAQPINR</sequence>
<feature type="region of interest" description="Disordered" evidence="2">
    <location>
        <begin position="1"/>
        <end position="26"/>
    </location>
</feature>
<evidence type="ECO:0000256" key="1">
    <source>
        <dbReference type="ARBA" id="ARBA00022737"/>
    </source>
</evidence>
<keyword evidence="1" id="KW-0677">Repeat</keyword>
<organism evidence="3 4">
    <name type="scientific">Aplysia californica</name>
    <name type="common">California sea hare</name>
    <dbReference type="NCBI Taxonomy" id="6500"/>
    <lineage>
        <taxon>Eukaryota</taxon>
        <taxon>Metazoa</taxon>
        <taxon>Spiralia</taxon>
        <taxon>Lophotrochozoa</taxon>
        <taxon>Mollusca</taxon>
        <taxon>Gastropoda</taxon>
        <taxon>Heterobranchia</taxon>
        <taxon>Euthyneura</taxon>
        <taxon>Tectipleura</taxon>
        <taxon>Aplysiida</taxon>
        <taxon>Aplysioidea</taxon>
        <taxon>Aplysiidae</taxon>
        <taxon>Aplysia</taxon>
    </lineage>
</organism>
<evidence type="ECO:0000313" key="3">
    <source>
        <dbReference type="Proteomes" id="UP000694888"/>
    </source>
</evidence>
<name>A0ABM0JB56_APLCA</name>
<dbReference type="PANTHER" id="PTHR15901:SF15">
    <property type="entry name" value="TESTICULAR HAPLOID EXPRESSED GENE PROTEIN-LIKE"/>
    <property type="match status" value="1"/>
</dbReference>
<proteinExistence type="predicted"/>
<dbReference type="SMART" id="SM00705">
    <property type="entry name" value="THEG"/>
    <property type="match status" value="5"/>
</dbReference>
<dbReference type="PANTHER" id="PTHR15901">
    <property type="entry name" value="TESTICULAR HAPLOID EXPRESSED GENE PROTEIN"/>
    <property type="match status" value="1"/>
</dbReference>
<keyword evidence="3" id="KW-1185">Reference proteome</keyword>
<dbReference type="GeneID" id="101860860"/>
<protein>
    <submittedName>
        <fullName evidence="4">Testicular haploid expressed gene protein-like</fullName>
    </submittedName>
</protein>
<evidence type="ECO:0000313" key="4">
    <source>
        <dbReference type="RefSeq" id="XP_005089623.2"/>
    </source>
</evidence>
<gene>
    <name evidence="4" type="primary">LOC101860860</name>
</gene>
<reference evidence="4" key="1">
    <citation type="submission" date="2025-08" db="UniProtKB">
        <authorList>
            <consortium name="RefSeq"/>
        </authorList>
    </citation>
    <scope>IDENTIFICATION</scope>
</reference>
<dbReference type="Proteomes" id="UP000694888">
    <property type="component" value="Unplaced"/>
</dbReference>
<dbReference type="InterPro" id="IPR042401">
    <property type="entry name" value="SPMAP2-like"/>
</dbReference>
<dbReference type="RefSeq" id="XP_005089623.2">
    <property type="nucleotide sequence ID" value="XM_005089566.3"/>
</dbReference>
<dbReference type="InterPro" id="IPR006623">
    <property type="entry name" value="THEG"/>
</dbReference>
<dbReference type="Pfam" id="PF14912">
    <property type="entry name" value="THEG"/>
    <property type="match status" value="5"/>
</dbReference>
<evidence type="ECO:0000256" key="2">
    <source>
        <dbReference type="SAM" id="MobiDB-lite"/>
    </source>
</evidence>